<dbReference type="EMBL" id="CAJNOL010000458">
    <property type="protein sequence ID" value="CAF1074134.1"/>
    <property type="molecule type" value="Genomic_DNA"/>
</dbReference>
<dbReference type="GO" id="GO:0004930">
    <property type="term" value="F:G protein-coupled receptor activity"/>
    <property type="evidence" value="ECO:0007669"/>
    <property type="project" value="UniProtKB-KW"/>
</dbReference>
<keyword evidence="4 8" id="KW-0297">G-protein coupled receptor</keyword>
<dbReference type="Proteomes" id="UP000663870">
    <property type="component" value="Unassembled WGS sequence"/>
</dbReference>
<dbReference type="Gene3D" id="1.20.1070.10">
    <property type="entry name" value="Rhodopsin 7-helix transmembrane proteins"/>
    <property type="match status" value="1"/>
</dbReference>
<dbReference type="EMBL" id="CAJNOH010000236">
    <property type="protein sequence ID" value="CAF0960676.1"/>
    <property type="molecule type" value="Genomic_DNA"/>
</dbReference>
<evidence type="ECO:0000256" key="9">
    <source>
        <dbReference type="SAM" id="MobiDB-lite"/>
    </source>
</evidence>
<dbReference type="PROSITE" id="PS50262">
    <property type="entry name" value="G_PROTEIN_RECEP_F1_2"/>
    <property type="match status" value="1"/>
</dbReference>
<feature type="compositionally biased region" description="Polar residues" evidence="9">
    <location>
        <begin position="285"/>
        <end position="303"/>
    </location>
</feature>
<feature type="transmembrane region" description="Helical" evidence="10">
    <location>
        <begin position="243"/>
        <end position="267"/>
    </location>
</feature>
<dbReference type="AlphaFoldDB" id="A0A814DYB1"/>
<dbReference type="PANTHER" id="PTHR24243:SF230">
    <property type="entry name" value="G-PROTEIN COUPLED RECEPTORS FAMILY 1 PROFILE DOMAIN-CONTAINING PROTEIN"/>
    <property type="match status" value="1"/>
</dbReference>
<feature type="transmembrane region" description="Helical" evidence="10">
    <location>
        <begin position="184"/>
        <end position="205"/>
    </location>
</feature>
<evidence type="ECO:0000313" key="14">
    <source>
        <dbReference type="Proteomes" id="UP000663854"/>
    </source>
</evidence>
<comment type="subcellular location">
    <subcellularLocation>
        <location evidence="1">Membrane</location>
        <topology evidence="1">Multi-pass membrane protein</topology>
    </subcellularLocation>
</comment>
<dbReference type="PRINTS" id="PR00237">
    <property type="entry name" value="GPCRRHODOPSN"/>
</dbReference>
<feature type="transmembrane region" description="Helical" evidence="10">
    <location>
        <begin position="398"/>
        <end position="421"/>
    </location>
</feature>
<comment type="caution">
    <text evidence="12">The sequence shown here is derived from an EMBL/GenBank/DDBJ whole genome shotgun (WGS) entry which is preliminary data.</text>
</comment>
<sequence length="492" mass="57912">MNTSQMASNIVQMLSSISCKDIDDFLKDLNATEYESQNRTREDYINSLRSPYCEPKPYPLPQGFKKWIVTIILVLFLIFGLIGNILSATIMFRRSRRGLSSYFYLALLAIIDICILYTGCLLFMLDITFNYHPQLYSSFLCRLAFYIQHLFTYISAWLIVAVTFERFMVVRFPFQSIRICRMHVAYTITIIIFMFFSLYSINYYFTMDLFYINLQTNEGYHPNYIVCDLVVHRTLLAFIDLCFYSILPSILILILNILIILTIYHAIRKRRDYLQANSYIQTTNTSQRNKNKTSSTNRTQFLRSRSAESVPAGRSSSQIHKQHRTSQTARNNIFIEHNNKQKTNQKKLFDPTNITGIRLTCLLLIVSFVFVLCTLPISIRSLIADYLSRQKSTERLQIMHVCLTLLMYLNHTANFVLYCVTGRSFRNECRKLLYSLWLLKDLHISCTIISNSDKHIHYHPQQQFILTDRNRNIRCQQPQRQYLGPVKKRIYV</sequence>
<dbReference type="SUPFAM" id="SSF81321">
    <property type="entry name" value="Family A G protein-coupled receptor-like"/>
    <property type="match status" value="1"/>
</dbReference>
<evidence type="ECO:0000256" key="4">
    <source>
        <dbReference type="ARBA" id="ARBA00023040"/>
    </source>
</evidence>
<evidence type="ECO:0000256" key="5">
    <source>
        <dbReference type="ARBA" id="ARBA00023136"/>
    </source>
</evidence>
<evidence type="ECO:0000256" key="2">
    <source>
        <dbReference type="ARBA" id="ARBA00022692"/>
    </source>
</evidence>
<dbReference type="CDD" id="cd14978">
    <property type="entry name" value="7tmA_FMRFamide_R-like"/>
    <property type="match status" value="1"/>
</dbReference>
<accession>A0A814DYB1</accession>
<evidence type="ECO:0000313" key="13">
    <source>
        <dbReference type="EMBL" id="CAF1074134.1"/>
    </source>
</evidence>
<dbReference type="Pfam" id="PF00001">
    <property type="entry name" value="7tm_1"/>
    <property type="match status" value="1"/>
</dbReference>
<feature type="transmembrane region" description="Helical" evidence="10">
    <location>
        <begin position="67"/>
        <end position="90"/>
    </location>
</feature>
<feature type="region of interest" description="Disordered" evidence="9">
    <location>
        <begin position="285"/>
        <end position="327"/>
    </location>
</feature>
<dbReference type="PROSITE" id="PS00237">
    <property type="entry name" value="G_PROTEIN_RECEP_F1_1"/>
    <property type="match status" value="1"/>
</dbReference>
<dbReference type="GO" id="GO:0005886">
    <property type="term" value="C:plasma membrane"/>
    <property type="evidence" value="ECO:0007669"/>
    <property type="project" value="TreeGrafter"/>
</dbReference>
<evidence type="ECO:0000256" key="6">
    <source>
        <dbReference type="ARBA" id="ARBA00023170"/>
    </source>
</evidence>
<dbReference type="PANTHER" id="PTHR24243">
    <property type="entry name" value="G-PROTEIN COUPLED RECEPTOR"/>
    <property type="match status" value="1"/>
</dbReference>
<evidence type="ECO:0000256" key="3">
    <source>
        <dbReference type="ARBA" id="ARBA00022989"/>
    </source>
</evidence>
<dbReference type="InterPro" id="IPR017452">
    <property type="entry name" value="GPCR_Rhodpsn_7TM"/>
</dbReference>
<gene>
    <name evidence="13" type="ORF">JXQ802_LOCUS17845</name>
    <name evidence="12" type="ORF">PYM288_LOCUS12608</name>
</gene>
<protein>
    <recommendedName>
        <fullName evidence="11">G-protein coupled receptors family 1 profile domain-containing protein</fullName>
    </recommendedName>
</protein>
<organism evidence="12 14">
    <name type="scientific">Rotaria sordida</name>
    <dbReference type="NCBI Taxonomy" id="392033"/>
    <lineage>
        <taxon>Eukaryota</taxon>
        <taxon>Metazoa</taxon>
        <taxon>Spiralia</taxon>
        <taxon>Gnathifera</taxon>
        <taxon>Rotifera</taxon>
        <taxon>Eurotatoria</taxon>
        <taxon>Bdelloidea</taxon>
        <taxon>Philodinida</taxon>
        <taxon>Philodinidae</taxon>
        <taxon>Rotaria</taxon>
    </lineage>
</organism>
<keyword evidence="5 10" id="KW-0472">Membrane</keyword>
<dbReference type="InterPro" id="IPR000276">
    <property type="entry name" value="GPCR_Rhodpsn"/>
</dbReference>
<keyword evidence="6 8" id="KW-0675">Receptor</keyword>
<feature type="transmembrane region" description="Helical" evidence="10">
    <location>
        <begin position="102"/>
        <end position="125"/>
    </location>
</feature>
<comment type="similarity">
    <text evidence="8">Belongs to the G-protein coupled receptor 1 family.</text>
</comment>
<evidence type="ECO:0000313" key="12">
    <source>
        <dbReference type="EMBL" id="CAF0960676.1"/>
    </source>
</evidence>
<evidence type="ECO:0000259" key="11">
    <source>
        <dbReference type="PROSITE" id="PS50262"/>
    </source>
</evidence>
<dbReference type="Proteomes" id="UP000663854">
    <property type="component" value="Unassembled WGS sequence"/>
</dbReference>
<evidence type="ECO:0000256" key="7">
    <source>
        <dbReference type="ARBA" id="ARBA00023224"/>
    </source>
</evidence>
<feature type="domain" description="G-protein coupled receptors family 1 profile" evidence="11">
    <location>
        <begin position="83"/>
        <end position="418"/>
    </location>
</feature>
<feature type="compositionally biased region" description="Polar residues" evidence="9">
    <location>
        <begin position="314"/>
        <end position="327"/>
    </location>
</feature>
<keyword evidence="15" id="KW-1185">Reference proteome</keyword>
<evidence type="ECO:0000256" key="1">
    <source>
        <dbReference type="ARBA" id="ARBA00004141"/>
    </source>
</evidence>
<keyword evidence="3 10" id="KW-1133">Transmembrane helix</keyword>
<keyword evidence="7 8" id="KW-0807">Transducer</keyword>
<keyword evidence="2 8" id="KW-0812">Transmembrane</keyword>
<reference evidence="12" key="1">
    <citation type="submission" date="2021-02" db="EMBL/GenBank/DDBJ databases">
        <authorList>
            <person name="Nowell W R."/>
        </authorList>
    </citation>
    <scope>NUCLEOTIDE SEQUENCE</scope>
</reference>
<feature type="transmembrane region" description="Helical" evidence="10">
    <location>
        <begin position="145"/>
        <end position="164"/>
    </location>
</feature>
<proteinExistence type="inferred from homology"/>
<evidence type="ECO:0000313" key="15">
    <source>
        <dbReference type="Proteomes" id="UP000663870"/>
    </source>
</evidence>
<name>A0A814DYB1_9BILA</name>
<feature type="transmembrane region" description="Helical" evidence="10">
    <location>
        <begin position="356"/>
        <end position="378"/>
    </location>
</feature>
<evidence type="ECO:0000256" key="8">
    <source>
        <dbReference type="RuleBase" id="RU000688"/>
    </source>
</evidence>
<evidence type="ECO:0000256" key="10">
    <source>
        <dbReference type="SAM" id="Phobius"/>
    </source>
</evidence>